<proteinExistence type="inferred from homology"/>
<dbReference type="InterPro" id="IPR018765">
    <property type="entry name" value="DUF2341"/>
</dbReference>
<evidence type="ECO:0000259" key="4">
    <source>
        <dbReference type="Pfam" id="PF10102"/>
    </source>
</evidence>
<dbReference type="SUPFAM" id="SSF49373">
    <property type="entry name" value="Invasin/intimin cell-adhesion fragments"/>
    <property type="match status" value="2"/>
</dbReference>
<keyword evidence="2" id="KW-1133">Transmembrane helix</keyword>
<dbReference type="Pfam" id="PF10102">
    <property type="entry name" value="DUF2341"/>
    <property type="match status" value="1"/>
</dbReference>
<feature type="transmembrane region" description="Helical" evidence="2">
    <location>
        <begin position="7"/>
        <end position="28"/>
    </location>
</feature>
<evidence type="ECO:0000313" key="6">
    <source>
        <dbReference type="Proteomes" id="UP001492541"/>
    </source>
</evidence>
<feature type="domain" description="DUF2341" evidence="4">
    <location>
        <begin position="493"/>
        <end position="566"/>
    </location>
</feature>
<name>A0ABZ3GZV3_GEOAI</name>
<evidence type="ECO:0000259" key="3">
    <source>
        <dbReference type="Pfam" id="PF02369"/>
    </source>
</evidence>
<dbReference type="InterPro" id="IPR008964">
    <property type="entry name" value="Invasin/intimin_cell_adhesion"/>
</dbReference>
<evidence type="ECO:0000313" key="5">
    <source>
        <dbReference type="EMBL" id="XAT62896.1"/>
    </source>
</evidence>
<gene>
    <name evidence="5" type="ORF">LPQ35_06460</name>
</gene>
<dbReference type="Proteomes" id="UP001492541">
    <property type="component" value="Chromosome"/>
</dbReference>
<organism evidence="5 6">
    <name type="scientific">Geoglobus acetivorans</name>
    <dbReference type="NCBI Taxonomy" id="565033"/>
    <lineage>
        <taxon>Archaea</taxon>
        <taxon>Methanobacteriati</taxon>
        <taxon>Methanobacteriota</taxon>
        <taxon>Archaeoglobi</taxon>
        <taxon>Archaeoglobales</taxon>
        <taxon>Archaeoglobaceae</taxon>
        <taxon>Geoglobus</taxon>
    </lineage>
</organism>
<evidence type="ECO:0000256" key="2">
    <source>
        <dbReference type="SAM" id="Phobius"/>
    </source>
</evidence>
<keyword evidence="6" id="KW-1185">Reference proteome</keyword>
<dbReference type="InterPro" id="IPR003344">
    <property type="entry name" value="Big_1_dom"/>
</dbReference>
<dbReference type="InterPro" id="IPR013783">
    <property type="entry name" value="Ig-like_fold"/>
</dbReference>
<dbReference type="EMBL" id="CP087714">
    <property type="protein sequence ID" value="XAT62896.1"/>
    <property type="molecule type" value="Genomic_DNA"/>
</dbReference>
<sequence>MSGDNSGVSPIIGFILLLQIMIIFLAFVQTTLIPDQLKKIEYDNVKSIKAEMEKFSALISSGNNAFLLVKTPEYPDYLFLLTPEPAGFSIWTEPFTVNISAEITLPNGSKLTLSKSYESSRIYVKIDNYFYPDTTFIFENTAVFQKSNGGFGIAGDQKMLSGGINLVIINSSVNRAYNSPHEFSFRAVSSGGRFYAENITVEFESVNPDYWASAGLSVSGDKVKATIPSGFLSTIVISDHEFKPSPKYMLKVNPFDSYTLSAGDIQELGVSLLDEYLNPVTGLKVNVTVSGGIGSAVPSKVETDISGVARTSFKAQNGGSGSVIFSAGSLSTSYNITVIQPQGTNASSLLQVNWLDSGGVWDAGKDGFKKTLSVRVVDSQSSPVPGVEVRFSVTNSSVIVLNTTSALTDSNGVVNVQATALSNGSAKIYAFAGDSGDVISLSVINLTRAWHLNGWAYRVPIYTQENSGQALSDYQILVTLGPSFNWSATNSGGSDVRFTDIAGNELPYWIEEWNPGVSAKIWVKIPSLNAGENKTIYMYYGNSAAVSKSDGNSVFVFFDDFNTDTSSNYQTLEGWSGTPSFIWNPSGSEVVTDTSNADFFLVINTNLNLPVRFAVEIRAYTGDDDSIGSLISTANGEYYIAIMRVSDYDSTNTRGSEETLIKFNTLPSDYSQATLLKTLGNYVNPSSWQVGGIAYDGSKIFGIYNHMIAGNYTTGSLAIDRIGLSTHANNPRAHYDWILVRNFVDPEPSVTVGVEEAD</sequence>
<protein>
    <submittedName>
        <fullName evidence="5">DUF2341 domain-containing protein</fullName>
    </submittedName>
</protein>
<reference evidence="5 6" key="1">
    <citation type="submission" date="2021-11" db="EMBL/GenBank/DDBJ databases">
        <title>Whole genome of Geoglobus acetivorans.</title>
        <authorList>
            <person name="Liu D."/>
        </authorList>
    </citation>
    <scope>NUCLEOTIDE SEQUENCE [LARGE SCALE GENOMIC DNA]</scope>
    <source>
        <strain evidence="5 6">SBH6</strain>
    </source>
</reference>
<keyword evidence="2" id="KW-0472">Membrane</keyword>
<evidence type="ECO:0000256" key="1">
    <source>
        <dbReference type="ARBA" id="ARBA00010116"/>
    </source>
</evidence>
<dbReference type="GeneID" id="90449313"/>
<keyword evidence="2" id="KW-0812">Transmembrane</keyword>
<comment type="similarity">
    <text evidence="1">Belongs to the intimin/invasin family.</text>
</comment>
<dbReference type="RefSeq" id="WP_193807838.1">
    <property type="nucleotide sequence ID" value="NZ_CP087714.1"/>
</dbReference>
<feature type="domain" description="Big-1" evidence="3">
    <location>
        <begin position="370"/>
        <end position="436"/>
    </location>
</feature>
<dbReference type="Gene3D" id="2.60.40.10">
    <property type="entry name" value="Immunoglobulins"/>
    <property type="match status" value="2"/>
</dbReference>
<accession>A0ABZ3GZV3</accession>
<dbReference type="Pfam" id="PF02369">
    <property type="entry name" value="Big_1"/>
    <property type="match status" value="1"/>
</dbReference>